<proteinExistence type="predicted"/>
<sequence>MSILSVGHTRKRTTATFTSTSPTSVLTQYWGQKYKHKYVSNLKLHVFWVADLFLDSQCPECSPGLLKSLNYFAHTNF</sequence>
<protein>
    <submittedName>
        <fullName evidence="1">Uncharacterized protein</fullName>
    </submittedName>
</protein>
<name>A0A0E9Q9R0_ANGAN</name>
<organism evidence="1">
    <name type="scientific">Anguilla anguilla</name>
    <name type="common">European freshwater eel</name>
    <name type="synonym">Muraena anguilla</name>
    <dbReference type="NCBI Taxonomy" id="7936"/>
    <lineage>
        <taxon>Eukaryota</taxon>
        <taxon>Metazoa</taxon>
        <taxon>Chordata</taxon>
        <taxon>Craniata</taxon>
        <taxon>Vertebrata</taxon>
        <taxon>Euteleostomi</taxon>
        <taxon>Actinopterygii</taxon>
        <taxon>Neopterygii</taxon>
        <taxon>Teleostei</taxon>
        <taxon>Anguilliformes</taxon>
        <taxon>Anguillidae</taxon>
        <taxon>Anguilla</taxon>
    </lineage>
</organism>
<reference evidence="1" key="2">
    <citation type="journal article" date="2015" name="Fish Shellfish Immunol.">
        <title>Early steps in the European eel (Anguilla anguilla)-Vibrio vulnificus interaction in the gills: Role of the RtxA13 toxin.</title>
        <authorList>
            <person name="Callol A."/>
            <person name="Pajuelo D."/>
            <person name="Ebbesson L."/>
            <person name="Teles M."/>
            <person name="MacKenzie S."/>
            <person name="Amaro C."/>
        </authorList>
    </citation>
    <scope>NUCLEOTIDE SEQUENCE</scope>
</reference>
<dbReference type="EMBL" id="GBXM01094951">
    <property type="protein sequence ID" value="JAH13626.1"/>
    <property type="molecule type" value="Transcribed_RNA"/>
</dbReference>
<reference evidence="1" key="1">
    <citation type="submission" date="2014-11" db="EMBL/GenBank/DDBJ databases">
        <authorList>
            <person name="Amaro Gonzalez C."/>
        </authorList>
    </citation>
    <scope>NUCLEOTIDE SEQUENCE</scope>
</reference>
<accession>A0A0E9Q9R0</accession>
<dbReference type="AlphaFoldDB" id="A0A0E9Q9R0"/>
<evidence type="ECO:0000313" key="1">
    <source>
        <dbReference type="EMBL" id="JAH13626.1"/>
    </source>
</evidence>